<evidence type="ECO:0000313" key="1">
    <source>
        <dbReference type="EMBL" id="AYV79513.1"/>
    </source>
</evidence>
<sequence>MNLSNKLYKDIPYNYIIMNSSDTKPKKAEVVVKFSEDYDHYFESKEMKRKLRDKLKAIYNKTLDEQKFSVLFTEKKQELITNYLKFGATSKYVFTTSVIKREETVTIGVFIQHKESNIDNLKQMMRYRRLDLKDQRLNKNIKKETVEYKKDPRVTVTMADFYEKARRYSPYVPNPAEILDDLDNVKLEFYTYLMDTINNKMDVYSKEMLLKNEYTSYMTLMTDIPVVMPQSMLNELNKSNVAVENVTDIVSDMKKEKK</sequence>
<protein>
    <submittedName>
        <fullName evidence="1">Uncharacterized protein</fullName>
    </submittedName>
</protein>
<gene>
    <name evidence="1" type="ORF">Faunusvirus19_3</name>
</gene>
<organism evidence="1">
    <name type="scientific">Faunusvirus sp</name>
    <dbReference type="NCBI Taxonomy" id="2487766"/>
    <lineage>
        <taxon>Viruses</taxon>
        <taxon>Varidnaviria</taxon>
        <taxon>Bamfordvirae</taxon>
        <taxon>Nucleocytoviricota</taxon>
        <taxon>Megaviricetes</taxon>
        <taxon>Imitervirales</taxon>
        <taxon>Mimiviridae</taxon>
    </lineage>
</organism>
<reference evidence="1" key="1">
    <citation type="submission" date="2018-10" db="EMBL/GenBank/DDBJ databases">
        <title>Hidden diversity of soil giant viruses.</title>
        <authorList>
            <person name="Schulz F."/>
            <person name="Alteio L."/>
            <person name="Goudeau D."/>
            <person name="Ryan E.M."/>
            <person name="Malmstrom R.R."/>
            <person name="Blanchard J."/>
            <person name="Woyke T."/>
        </authorList>
    </citation>
    <scope>NUCLEOTIDE SEQUENCE</scope>
    <source>
        <strain evidence="1">FNV1</strain>
    </source>
</reference>
<name>A0A3G5A0X4_9VIRU</name>
<dbReference type="EMBL" id="MK072150">
    <property type="protein sequence ID" value="AYV79513.1"/>
    <property type="molecule type" value="Genomic_DNA"/>
</dbReference>
<proteinExistence type="predicted"/>
<accession>A0A3G5A0X4</accession>